<keyword evidence="12 18" id="KW-0496">Mitochondrion</keyword>
<evidence type="ECO:0000256" key="18">
    <source>
        <dbReference type="RuleBase" id="RU363000"/>
    </source>
</evidence>
<dbReference type="GO" id="GO:0005813">
    <property type="term" value="C:centrosome"/>
    <property type="evidence" value="ECO:0007669"/>
    <property type="project" value="Ensembl"/>
</dbReference>
<evidence type="ECO:0000256" key="8">
    <source>
        <dbReference type="ARBA" id="ARBA00022776"/>
    </source>
</evidence>
<keyword evidence="10" id="KW-1133">Transmembrane helix</keyword>
<dbReference type="AlphaFoldDB" id="A0A6I8NDB3"/>
<dbReference type="GeneID" id="100086538"/>
<keyword evidence="11 19" id="KW-0175">Coiled coil</keyword>
<dbReference type="GO" id="GO:0005814">
    <property type="term" value="C:centriole"/>
    <property type="evidence" value="ECO:0007669"/>
    <property type="project" value="UniProtKB-SubCell"/>
</dbReference>
<dbReference type="GO" id="GO:0005743">
    <property type="term" value="C:mitochondrial inner membrane"/>
    <property type="evidence" value="ECO:0007669"/>
    <property type="project" value="UniProtKB-SubCell"/>
</dbReference>
<reference evidence="21" key="3">
    <citation type="submission" date="2025-09" db="UniProtKB">
        <authorList>
            <consortium name="Ensembl"/>
        </authorList>
    </citation>
    <scope>IDENTIFICATION</scope>
    <source>
        <strain evidence="21">Glennie</strain>
    </source>
</reference>
<evidence type="ECO:0000256" key="14">
    <source>
        <dbReference type="ARBA" id="ARBA00023212"/>
    </source>
</evidence>
<keyword evidence="6 18" id="KW-0812">Transmembrane</keyword>
<comment type="similarity">
    <text evidence="17">Belongs to the LRRCC1 family.</text>
</comment>
<protein>
    <recommendedName>
        <fullName evidence="18">MICOS complex subunit MIC60</fullName>
    </recommendedName>
    <alternativeName>
        <fullName evidence="18">Mitofilin</fullName>
    </alternativeName>
</protein>
<dbReference type="GeneTree" id="ENSGT00940000157414"/>
<dbReference type="SMART" id="SM00365">
    <property type="entry name" value="LRR_SD22"/>
    <property type="match status" value="4"/>
</dbReference>
<dbReference type="InterPro" id="IPR019133">
    <property type="entry name" value="MIC60"/>
</dbReference>
<feature type="compositionally biased region" description="Basic residues" evidence="20">
    <location>
        <begin position="327"/>
        <end position="336"/>
    </location>
</feature>
<dbReference type="PROSITE" id="PS51450">
    <property type="entry name" value="LRR"/>
    <property type="match status" value="4"/>
</dbReference>
<evidence type="ECO:0000256" key="5">
    <source>
        <dbReference type="ARBA" id="ARBA00022618"/>
    </source>
</evidence>
<reference evidence="21 22" key="1">
    <citation type="journal article" date="2008" name="Nature">
        <title>Genome analysis of the platypus reveals unique signatures of evolution.</title>
        <authorList>
            <person name="Warren W.C."/>
            <person name="Hillier L.W."/>
            <person name="Marshall Graves J.A."/>
            <person name="Birney E."/>
            <person name="Ponting C.P."/>
            <person name="Grutzner F."/>
            <person name="Belov K."/>
            <person name="Miller W."/>
            <person name="Clarke L."/>
            <person name="Chinwalla A.T."/>
            <person name="Yang S.P."/>
            <person name="Heger A."/>
            <person name="Locke D.P."/>
            <person name="Miethke P."/>
            <person name="Waters P.D."/>
            <person name="Veyrunes F."/>
            <person name="Fulton L."/>
            <person name="Fulton B."/>
            <person name="Graves T."/>
            <person name="Wallis J."/>
            <person name="Puente X.S."/>
            <person name="Lopez-Otin C."/>
            <person name="Ordonez G.R."/>
            <person name="Eichler E.E."/>
            <person name="Chen L."/>
            <person name="Cheng Z."/>
            <person name="Deakin J.E."/>
            <person name="Alsop A."/>
            <person name="Thompson K."/>
            <person name="Kirby P."/>
            <person name="Papenfuss A.T."/>
            <person name="Wakefield M.J."/>
            <person name="Olender T."/>
            <person name="Lancet D."/>
            <person name="Huttley G.A."/>
            <person name="Smit A.F."/>
            <person name="Pask A."/>
            <person name="Temple-Smith P."/>
            <person name="Batzer M.A."/>
            <person name="Walker J.A."/>
            <person name="Konkel M.K."/>
            <person name="Harris R.S."/>
            <person name="Whittington C.M."/>
            <person name="Wong E.S."/>
            <person name="Gemmell N.J."/>
            <person name="Buschiazzo E."/>
            <person name="Vargas Jentzsch I.M."/>
            <person name="Merkel A."/>
            <person name="Schmitz J."/>
            <person name="Zemann A."/>
            <person name="Churakov G."/>
            <person name="Kriegs J.O."/>
            <person name="Brosius J."/>
            <person name="Murchison E.P."/>
            <person name="Sachidanandam R."/>
            <person name="Smith C."/>
            <person name="Hannon G.J."/>
            <person name="Tsend-Ayush E."/>
            <person name="McMillan D."/>
            <person name="Attenborough R."/>
            <person name="Rens W."/>
            <person name="Ferguson-Smith M."/>
            <person name="Lefevre C.M."/>
            <person name="Sharp J.A."/>
            <person name="Nicholas K.R."/>
            <person name="Ray D.A."/>
            <person name="Kube M."/>
            <person name="Reinhardt R."/>
            <person name="Pringle T.H."/>
            <person name="Taylor J."/>
            <person name="Jones R.C."/>
            <person name="Nixon B."/>
            <person name="Dacheux J.L."/>
            <person name="Niwa H."/>
            <person name="Sekita Y."/>
            <person name="Huang X."/>
            <person name="Stark A."/>
            <person name="Kheradpour P."/>
            <person name="Kellis M."/>
            <person name="Flicek P."/>
            <person name="Chen Y."/>
            <person name="Webber C."/>
            <person name="Hardison R."/>
            <person name="Nelson J."/>
            <person name="Hallsworth-Pepin K."/>
            <person name="Delehaunty K."/>
            <person name="Markovic C."/>
            <person name="Minx P."/>
            <person name="Feng Y."/>
            <person name="Kremitzki C."/>
            <person name="Mitreva M."/>
            <person name="Glasscock J."/>
            <person name="Wylie T."/>
            <person name="Wohldmann P."/>
            <person name="Thiru P."/>
            <person name="Nhan M.N."/>
            <person name="Pohl C.S."/>
            <person name="Smith S.M."/>
            <person name="Hou S."/>
            <person name="Nefedov M."/>
            <person name="de Jong P.J."/>
            <person name="Renfree M.B."/>
            <person name="Mardis E.R."/>
            <person name="Wilson R.K."/>
        </authorList>
    </citation>
    <scope>NUCLEOTIDE SEQUENCE [LARGE SCALE GENOMIC DNA]</scope>
    <source>
        <strain evidence="21 22">Glennie</strain>
    </source>
</reference>
<comment type="similarity">
    <text evidence="2 18">Belongs to the MICOS complex subunit Mic60 family.</text>
</comment>
<evidence type="ECO:0000256" key="11">
    <source>
        <dbReference type="ARBA" id="ARBA00023054"/>
    </source>
</evidence>
<evidence type="ECO:0000256" key="20">
    <source>
        <dbReference type="SAM" id="MobiDB-lite"/>
    </source>
</evidence>
<evidence type="ECO:0000256" key="9">
    <source>
        <dbReference type="ARBA" id="ARBA00022792"/>
    </source>
</evidence>
<comment type="function">
    <text evidence="16">Required for the organization of the mitotic spindle. Maintains the structural integrity of centrosomes during mitosis.</text>
</comment>
<comment type="function">
    <text evidence="18">Component of the MICOS complex, a large protein complex of the mitochondrial inner membrane that plays crucial roles in the maintenance of crista junctions, inner membrane architecture, and formation of contact sites to the outer membrane.</text>
</comment>
<dbReference type="Pfam" id="PF09731">
    <property type="entry name" value="Mitofilin"/>
    <property type="match status" value="1"/>
</dbReference>
<name>A0A6I8NDB3_ORNAN</name>
<feature type="coiled-coil region" evidence="19">
    <location>
        <begin position="975"/>
        <end position="1027"/>
    </location>
</feature>
<dbReference type="FunCoup" id="A0A6I8NDB3">
    <property type="interactions" value="425"/>
</dbReference>
<dbReference type="PANTHER" id="PTHR15454">
    <property type="entry name" value="NISCHARIN RELATED"/>
    <property type="match status" value="1"/>
</dbReference>
<reference evidence="21" key="2">
    <citation type="submission" date="2025-08" db="UniProtKB">
        <authorList>
            <consortium name="Ensembl"/>
        </authorList>
    </citation>
    <scope>IDENTIFICATION</scope>
    <source>
        <strain evidence="21">Glennie</strain>
    </source>
</reference>
<sequence>MAAGLGPGDLCLIDRHLRSLLEVSFSSSLHTINLHCNHISKIESLDHVWNLQHLDLSSNQISQIEGLSTLTNLRTLNLSCNLITKVEGLEKLFNLTRLNLSFNRIHDLHGFLGLHGTNHKISHIDLHGNCLDSINHLVKCMTGLHSLTNLTLEKNGKNNPLCDIPGYRGIILQTLPQLKVLDGMDVFGEPINLLEGNSSDLQYLEDLLDYLVSSDSQLPEEECDVTCPLMTPHVDHVPKCQKPANALAGDTLCSPPVNDLPASEPQSRKLDENDMNSEMRIKKLEDQISQLLKTTNSSIGECPLNVLKGKRETDTSSESDCESGKENHRKTSRRTKITNYKKGTPCVKHHGKGKLSDSGTEQNNSKNPKHPHFKEDLKSSSGNSDLRVTGKSFRKSGVQKAKINKMENTTSREAEESTYKALVQELDQERERRWKAEQTEKRLSDQIKELQKQAREEKDLHSITVTTTDRLKELVFKERNAKMKLQAIIQKFQNASEKLTNELNQSRLKEEEQQRILRDLEEKLSKMETQRVQQQASEMKRVQELELKTSATERELQILRVSLRQQKEKVQQLHEILALKEQQHRKELESRVTLNGSDFKDALAKEIAKEEKRHEQHVKEFQQKINTLNQQYLELENEFRIALTIEAKRFKEVKDGFENVATELAKNKHALAQAQQKEKQTSTLIQDLTSIVKEQKAKIAEVSQSKLEATSNLKKRIQTLETMVEEDKEKTIQVELLKQEKSQLISQLTAQESIIDGLRAERKLWGQELAQQGASLAQDRGKLEAKIEVLSMDNESLRKQNERDSDALRIKTKIVDDQTETIRKLKEGLQDRDERLRRLQDEINRTQKAAQEQLDGKTAELEELMEKLERHRERKEELKQQLQEKEEELEEITKSYSAMNKKWQEKGDLLNQLEAQVKQMKEKFDTKEKKLIEERDKNLQAQKVTLEKLHSMDNAFRRQLDSMVTAHQVELVQLASEKQKQIEAANEKVYEVEEEMRQLLQETANNKRAMEEKMKRLTCALNDIQQEF</sequence>
<feature type="coiled-coil region" evidence="19">
    <location>
        <begin position="563"/>
        <end position="638"/>
    </location>
</feature>
<dbReference type="RefSeq" id="XP_028919049.1">
    <property type="nucleotide sequence ID" value="XM_029063216.2"/>
</dbReference>
<dbReference type="InterPro" id="IPR003591">
    <property type="entry name" value="Leu-rich_rpt_typical-subtyp"/>
</dbReference>
<keyword evidence="15" id="KW-0131">Cell cycle</keyword>
<evidence type="ECO:0000256" key="15">
    <source>
        <dbReference type="ARBA" id="ARBA00023306"/>
    </source>
</evidence>
<feature type="compositionally biased region" description="Basic and acidic residues" evidence="20">
    <location>
        <begin position="266"/>
        <end position="275"/>
    </location>
</feature>
<dbReference type="Gene3D" id="3.80.10.10">
    <property type="entry name" value="Ribonuclease Inhibitor"/>
    <property type="match status" value="2"/>
</dbReference>
<dbReference type="GO" id="GO:0051301">
    <property type="term" value="P:cell division"/>
    <property type="evidence" value="ECO:0007669"/>
    <property type="project" value="UniProtKB-KW"/>
</dbReference>
<dbReference type="PANTHER" id="PTHR15454:SF34">
    <property type="entry name" value="LEUCINE-RICH REPEAT AND COILED-COIL DOMAIN-CONTAINING PROTEIN 1"/>
    <property type="match status" value="1"/>
</dbReference>
<dbReference type="SMART" id="SM00369">
    <property type="entry name" value="LRR_TYP"/>
    <property type="match status" value="3"/>
</dbReference>
<keyword evidence="13" id="KW-0472">Membrane</keyword>
<evidence type="ECO:0000313" key="22">
    <source>
        <dbReference type="Proteomes" id="UP000002279"/>
    </source>
</evidence>
<feature type="coiled-coil region" evidence="19">
    <location>
        <begin position="780"/>
        <end position="937"/>
    </location>
</feature>
<dbReference type="InParanoid" id="A0A6I8NDB3"/>
<proteinExistence type="inferred from homology"/>
<keyword evidence="7" id="KW-0677">Repeat</keyword>
<dbReference type="InterPro" id="IPR025875">
    <property type="entry name" value="Leu-rich_rpt_4"/>
</dbReference>
<keyword evidence="3" id="KW-0963">Cytoplasm</keyword>
<dbReference type="FunFam" id="3.80.10.10:FF:000148">
    <property type="entry name" value="Leucine rich repeat and coiled-coil centrosomal protein 1"/>
    <property type="match status" value="1"/>
</dbReference>
<dbReference type="OMA" id="RDQQDDH"/>
<feature type="region of interest" description="Disordered" evidence="20">
    <location>
        <begin position="310"/>
        <end position="418"/>
    </location>
</feature>
<evidence type="ECO:0000256" key="3">
    <source>
        <dbReference type="ARBA" id="ARBA00022490"/>
    </source>
</evidence>
<keyword evidence="9 18" id="KW-0999">Mitochondrion inner membrane</keyword>
<feature type="compositionally biased region" description="Polar residues" evidence="20">
    <location>
        <begin position="357"/>
        <end position="366"/>
    </location>
</feature>
<evidence type="ECO:0000256" key="4">
    <source>
        <dbReference type="ARBA" id="ARBA00022614"/>
    </source>
</evidence>
<organism evidence="21 22">
    <name type="scientific">Ornithorhynchus anatinus</name>
    <name type="common">Duckbill platypus</name>
    <dbReference type="NCBI Taxonomy" id="9258"/>
    <lineage>
        <taxon>Eukaryota</taxon>
        <taxon>Metazoa</taxon>
        <taxon>Chordata</taxon>
        <taxon>Craniata</taxon>
        <taxon>Vertebrata</taxon>
        <taxon>Euteleostomi</taxon>
        <taxon>Mammalia</taxon>
        <taxon>Monotremata</taxon>
        <taxon>Ornithorhynchidae</taxon>
        <taxon>Ornithorhynchus</taxon>
    </lineage>
</organism>
<evidence type="ECO:0000256" key="12">
    <source>
        <dbReference type="ARBA" id="ARBA00023128"/>
    </source>
</evidence>
<comment type="subcellular location">
    <subcellularLocation>
        <location evidence="1">Cytoplasm</location>
        <location evidence="1">Cytoskeleton</location>
        <location evidence="1">Microtubule organizing center</location>
        <location evidence="1">Centrosome</location>
        <location evidence="1">Centriole</location>
    </subcellularLocation>
    <subcellularLocation>
        <location evidence="18">Mitochondrion inner membrane</location>
        <topology evidence="18">Single-pass membrane protein</topology>
    </subcellularLocation>
</comment>
<keyword evidence="8" id="KW-0498">Mitosis</keyword>
<dbReference type="KEGG" id="oaa:100086538"/>
<evidence type="ECO:0000256" key="16">
    <source>
        <dbReference type="ARBA" id="ARBA00054059"/>
    </source>
</evidence>
<keyword evidence="5" id="KW-0132">Cell division</keyword>
<evidence type="ECO:0000256" key="13">
    <source>
        <dbReference type="ARBA" id="ARBA00023136"/>
    </source>
</evidence>
<evidence type="ECO:0000256" key="2">
    <source>
        <dbReference type="ARBA" id="ARBA00010877"/>
    </source>
</evidence>
<dbReference type="OrthoDB" id="7451790at2759"/>
<comment type="subunit">
    <text evidence="18">Component of the mitochondrial contact site and cristae organizing system (MICOS) complex.</text>
</comment>
<dbReference type="InterPro" id="IPR001611">
    <property type="entry name" value="Leu-rich_rpt"/>
</dbReference>
<keyword evidence="4" id="KW-0433">Leucine-rich repeat</keyword>
<evidence type="ECO:0000256" key="1">
    <source>
        <dbReference type="ARBA" id="ARBA00004114"/>
    </source>
</evidence>
<evidence type="ECO:0000313" key="21">
    <source>
        <dbReference type="Ensembl" id="ENSOANP00000038719.1"/>
    </source>
</evidence>
<keyword evidence="22" id="KW-1185">Reference proteome</keyword>
<evidence type="ECO:0000256" key="6">
    <source>
        <dbReference type="ARBA" id="ARBA00022692"/>
    </source>
</evidence>
<evidence type="ECO:0000256" key="10">
    <source>
        <dbReference type="ARBA" id="ARBA00022989"/>
    </source>
</evidence>
<dbReference type="Bgee" id="ENSOANG00000001731">
    <property type="expression patterns" value="Expressed in ovary and 8 other cell types or tissues"/>
</dbReference>
<accession>A0A6I8NDB3</accession>
<dbReference type="Ensembl" id="ENSOANT00000061354.1">
    <property type="protein sequence ID" value="ENSOANP00000038719.1"/>
    <property type="gene ID" value="ENSOANG00000001731.4"/>
</dbReference>
<dbReference type="CTD" id="85444"/>
<dbReference type="InterPro" id="IPR032675">
    <property type="entry name" value="LRR_dom_sf"/>
</dbReference>
<dbReference type="Pfam" id="PF12799">
    <property type="entry name" value="LRR_4"/>
    <property type="match status" value="1"/>
</dbReference>
<evidence type="ECO:0000256" key="17">
    <source>
        <dbReference type="ARBA" id="ARBA00061329"/>
    </source>
</evidence>
<feature type="region of interest" description="Disordered" evidence="20">
    <location>
        <begin position="251"/>
        <end position="275"/>
    </location>
</feature>
<keyword evidence="14" id="KW-0206">Cytoskeleton</keyword>
<dbReference type="FunFam" id="3.80.10.10:FF:000171">
    <property type="entry name" value="Leucine rich repeat and coiled-coil centrosomal protein 1"/>
    <property type="match status" value="1"/>
</dbReference>
<gene>
    <name evidence="21" type="primary">LRRCC1</name>
</gene>
<dbReference type="SUPFAM" id="SSF52058">
    <property type="entry name" value="L domain-like"/>
    <property type="match status" value="1"/>
</dbReference>
<dbReference type="Proteomes" id="UP000002279">
    <property type="component" value="Chromosome 4"/>
</dbReference>
<evidence type="ECO:0000256" key="7">
    <source>
        <dbReference type="ARBA" id="ARBA00022737"/>
    </source>
</evidence>
<evidence type="ECO:0000256" key="19">
    <source>
        <dbReference type="SAM" id="Coils"/>
    </source>
</evidence>